<evidence type="ECO:0000313" key="2">
    <source>
        <dbReference type="EMBL" id="MEQ2204109.1"/>
    </source>
</evidence>
<proteinExistence type="predicted"/>
<keyword evidence="3" id="KW-1185">Reference proteome</keyword>
<dbReference type="SUPFAM" id="SSF50486">
    <property type="entry name" value="FMT C-terminal domain-like"/>
    <property type="match status" value="1"/>
</dbReference>
<reference evidence="2 3" key="1">
    <citation type="submission" date="2021-06" db="EMBL/GenBank/DDBJ databases">
        <authorList>
            <person name="Palmer J.M."/>
        </authorList>
    </citation>
    <scope>NUCLEOTIDE SEQUENCE [LARGE SCALE GENOMIC DNA]</scope>
    <source>
        <strain evidence="2 3">XC_2019</strain>
        <tissue evidence="2">Muscle</tissue>
    </source>
</reference>
<dbReference type="InterPro" id="IPR005793">
    <property type="entry name" value="Formyl_trans_C"/>
</dbReference>
<protein>
    <submittedName>
        <fullName evidence="2">Cytosolic 10-formyltetrahydrofolate dehydrogenase</fullName>
    </submittedName>
</protein>
<gene>
    <name evidence="2" type="primary">ALDH1L1_1</name>
    <name evidence="2" type="ORF">XENOCAPTIV_007995</name>
</gene>
<dbReference type="Proteomes" id="UP001434883">
    <property type="component" value="Unassembled WGS sequence"/>
</dbReference>
<dbReference type="InterPro" id="IPR037022">
    <property type="entry name" value="Formyl_trans_C_sf"/>
</dbReference>
<dbReference type="EMBL" id="JAHRIN010035534">
    <property type="protein sequence ID" value="MEQ2204109.1"/>
    <property type="molecule type" value="Genomic_DNA"/>
</dbReference>
<feature type="domain" description="Formyl transferase C-terminal" evidence="1">
    <location>
        <begin position="35"/>
        <end position="99"/>
    </location>
</feature>
<accession>A0ABV0R7I8</accession>
<sequence>MCLWFQVEAVRLITEGKAPKITQPQEGATYECIQKKENAKIDWNQPAKAIHNWIRGNDKVPGAWAEVDGQEVTFFGSTLMDNGNVANGQPLEIPGASQPGIVTKTGLLLFGNDGKTVSQLTRMNQYKSFTV</sequence>
<comment type="caution">
    <text evidence="2">The sequence shown here is derived from an EMBL/GenBank/DDBJ whole genome shotgun (WGS) entry which is preliminary data.</text>
</comment>
<evidence type="ECO:0000259" key="1">
    <source>
        <dbReference type="Pfam" id="PF02911"/>
    </source>
</evidence>
<name>A0ABV0R7I8_9TELE</name>
<dbReference type="Pfam" id="PF02911">
    <property type="entry name" value="Formyl_trans_C"/>
    <property type="match status" value="1"/>
</dbReference>
<organism evidence="2 3">
    <name type="scientific">Xenoophorus captivus</name>
    <dbReference type="NCBI Taxonomy" id="1517983"/>
    <lineage>
        <taxon>Eukaryota</taxon>
        <taxon>Metazoa</taxon>
        <taxon>Chordata</taxon>
        <taxon>Craniata</taxon>
        <taxon>Vertebrata</taxon>
        <taxon>Euteleostomi</taxon>
        <taxon>Actinopterygii</taxon>
        <taxon>Neopterygii</taxon>
        <taxon>Teleostei</taxon>
        <taxon>Neoteleostei</taxon>
        <taxon>Acanthomorphata</taxon>
        <taxon>Ovalentaria</taxon>
        <taxon>Atherinomorphae</taxon>
        <taxon>Cyprinodontiformes</taxon>
        <taxon>Goodeidae</taxon>
        <taxon>Xenoophorus</taxon>
    </lineage>
</organism>
<dbReference type="Gene3D" id="3.10.25.10">
    <property type="entry name" value="Formyl transferase, C-terminal domain"/>
    <property type="match status" value="1"/>
</dbReference>
<evidence type="ECO:0000313" key="3">
    <source>
        <dbReference type="Proteomes" id="UP001434883"/>
    </source>
</evidence>
<dbReference type="InterPro" id="IPR011034">
    <property type="entry name" value="Formyl_transferase-like_C_sf"/>
</dbReference>